<organism evidence="3 4">
    <name type="scientific">Pseudoxanthomonas dokdonensis</name>
    <dbReference type="NCBI Taxonomy" id="344882"/>
    <lineage>
        <taxon>Bacteria</taxon>
        <taxon>Pseudomonadati</taxon>
        <taxon>Pseudomonadota</taxon>
        <taxon>Gammaproteobacteria</taxon>
        <taxon>Lysobacterales</taxon>
        <taxon>Lysobacteraceae</taxon>
        <taxon>Pseudoxanthomonas</taxon>
    </lineage>
</organism>
<dbReference type="OrthoDB" id="9808346at2"/>
<dbReference type="Gene3D" id="1.10.443.10">
    <property type="entry name" value="Intergrase catalytic core"/>
    <property type="match status" value="1"/>
</dbReference>
<reference evidence="3 4" key="1">
    <citation type="submission" date="2015-05" db="EMBL/GenBank/DDBJ databases">
        <title>Genome sequencing and analysis of members of genus Stenotrophomonas.</title>
        <authorList>
            <person name="Patil P.P."/>
            <person name="Midha S."/>
            <person name="Patil P.B."/>
        </authorList>
    </citation>
    <scope>NUCLEOTIDE SEQUENCE [LARGE SCALE GENOMIC DNA]</scope>
    <source>
        <strain evidence="3 4">DSM 21858</strain>
    </source>
</reference>
<dbReference type="PROSITE" id="PS51898">
    <property type="entry name" value="TYR_RECOMBINASE"/>
    <property type="match status" value="1"/>
</dbReference>
<keyword evidence="1" id="KW-0233">DNA recombination</keyword>
<dbReference type="GO" id="GO:0015074">
    <property type="term" value="P:DNA integration"/>
    <property type="evidence" value="ECO:0007669"/>
    <property type="project" value="InterPro"/>
</dbReference>
<accession>A0A0R0CS29</accession>
<dbReference type="EMBL" id="LDJL01000011">
    <property type="protein sequence ID" value="KRG69250.1"/>
    <property type="molecule type" value="Genomic_DNA"/>
</dbReference>
<dbReference type="GO" id="GO:0003677">
    <property type="term" value="F:DNA binding"/>
    <property type="evidence" value="ECO:0007669"/>
    <property type="project" value="InterPro"/>
</dbReference>
<dbReference type="STRING" id="344882.ABB29_12180"/>
<dbReference type="InterPro" id="IPR002104">
    <property type="entry name" value="Integrase_catalytic"/>
</dbReference>
<keyword evidence="4" id="KW-1185">Reference proteome</keyword>
<dbReference type="Pfam" id="PF00589">
    <property type="entry name" value="Phage_integrase"/>
    <property type="match status" value="1"/>
</dbReference>
<dbReference type="SUPFAM" id="SSF56349">
    <property type="entry name" value="DNA breaking-rejoining enzymes"/>
    <property type="match status" value="1"/>
</dbReference>
<evidence type="ECO:0000256" key="1">
    <source>
        <dbReference type="ARBA" id="ARBA00023172"/>
    </source>
</evidence>
<dbReference type="PATRIC" id="fig|344882.3.peg.810"/>
<dbReference type="InterPro" id="IPR013762">
    <property type="entry name" value="Integrase-like_cat_sf"/>
</dbReference>
<evidence type="ECO:0000313" key="4">
    <source>
        <dbReference type="Proteomes" id="UP000052052"/>
    </source>
</evidence>
<gene>
    <name evidence="3" type="ORF">ABB29_12180</name>
</gene>
<evidence type="ECO:0000259" key="2">
    <source>
        <dbReference type="PROSITE" id="PS51898"/>
    </source>
</evidence>
<proteinExistence type="predicted"/>
<dbReference type="AlphaFoldDB" id="A0A0R0CS29"/>
<dbReference type="InterPro" id="IPR011010">
    <property type="entry name" value="DNA_brk_join_enz"/>
</dbReference>
<comment type="caution">
    <text evidence="3">The sequence shown here is derived from an EMBL/GenBank/DDBJ whole genome shotgun (WGS) entry which is preliminary data.</text>
</comment>
<dbReference type="GO" id="GO:0006310">
    <property type="term" value="P:DNA recombination"/>
    <property type="evidence" value="ECO:0007669"/>
    <property type="project" value="UniProtKB-KW"/>
</dbReference>
<dbReference type="Proteomes" id="UP000052052">
    <property type="component" value="Unassembled WGS sequence"/>
</dbReference>
<feature type="domain" description="Tyr recombinase" evidence="2">
    <location>
        <begin position="1"/>
        <end position="166"/>
    </location>
</feature>
<name>A0A0R0CS29_9GAMM</name>
<sequence>MLTVAESAALWLSTTQPHERMMLALLYGTLARPEAALDIERSFVDTDRWLLTQNPPGRKQTRKYRPVVPVAHFLRAPLLAAPDGPLVQWRGQAISSFKTAWRGLRRRAELGDEVVSKTIRHTMATELRAAGVPEAEIQGFLGHRAYGGRTEVYAKYRPDFLGQAVGVIDGYMSRVRASCVLVLLILASQPTVTD</sequence>
<protein>
    <submittedName>
        <fullName evidence="3">Integrase</fullName>
    </submittedName>
</protein>
<evidence type="ECO:0000313" key="3">
    <source>
        <dbReference type="EMBL" id="KRG69250.1"/>
    </source>
</evidence>